<evidence type="ECO:0000313" key="2">
    <source>
        <dbReference type="Proteomes" id="UP000199109"/>
    </source>
</evidence>
<keyword evidence="2" id="KW-1185">Reference proteome</keyword>
<dbReference type="RefSeq" id="WP_139205129.1">
    <property type="nucleotide sequence ID" value="NZ_FNAO01000004.1"/>
</dbReference>
<dbReference type="GO" id="GO:0009055">
    <property type="term" value="F:electron transfer activity"/>
    <property type="evidence" value="ECO:0007669"/>
    <property type="project" value="InterPro"/>
</dbReference>
<gene>
    <name evidence="1" type="ORF">SAMN05421636_104460</name>
</gene>
<organism evidence="1 2">
    <name type="scientific">Pricia antarctica</name>
    <dbReference type="NCBI Taxonomy" id="641691"/>
    <lineage>
        <taxon>Bacteria</taxon>
        <taxon>Pseudomonadati</taxon>
        <taxon>Bacteroidota</taxon>
        <taxon>Flavobacteriia</taxon>
        <taxon>Flavobacteriales</taxon>
        <taxon>Flavobacteriaceae</taxon>
        <taxon>Pricia</taxon>
    </lineage>
</organism>
<evidence type="ECO:0008006" key="3">
    <source>
        <dbReference type="Google" id="ProtNLM"/>
    </source>
</evidence>
<accession>A0A1G7CA38</accession>
<dbReference type="Proteomes" id="UP000199109">
    <property type="component" value="Unassembled WGS sequence"/>
</dbReference>
<dbReference type="STRING" id="641691.SAMN05421636_104460"/>
<evidence type="ECO:0000313" key="1">
    <source>
        <dbReference type="EMBL" id="SDE35600.1"/>
    </source>
</evidence>
<proteinExistence type="predicted"/>
<sequence length="70" mass="7695">MTSTYQPQTAVMEVGGVQLWANNCIRCHNSPPPNAYNDNEWDAIVNHMQKVGGLTVSDADKIADYLKASN</sequence>
<dbReference type="Gene3D" id="1.10.760.10">
    <property type="entry name" value="Cytochrome c-like domain"/>
    <property type="match status" value="1"/>
</dbReference>
<dbReference type="SUPFAM" id="SSF46626">
    <property type="entry name" value="Cytochrome c"/>
    <property type="match status" value="1"/>
</dbReference>
<dbReference type="EMBL" id="FNAO01000004">
    <property type="protein sequence ID" value="SDE35600.1"/>
    <property type="molecule type" value="Genomic_DNA"/>
</dbReference>
<reference evidence="1 2" key="1">
    <citation type="submission" date="2016-10" db="EMBL/GenBank/DDBJ databases">
        <authorList>
            <person name="de Groot N.N."/>
        </authorList>
    </citation>
    <scope>NUCLEOTIDE SEQUENCE [LARGE SCALE GENOMIC DNA]</scope>
    <source>
        <strain evidence="1 2">DSM 23421</strain>
    </source>
</reference>
<dbReference type="AlphaFoldDB" id="A0A1G7CA38"/>
<dbReference type="GO" id="GO:0020037">
    <property type="term" value="F:heme binding"/>
    <property type="evidence" value="ECO:0007669"/>
    <property type="project" value="InterPro"/>
</dbReference>
<name>A0A1G7CA38_9FLAO</name>
<dbReference type="InterPro" id="IPR036909">
    <property type="entry name" value="Cyt_c-like_dom_sf"/>
</dbReference>
<dbReference type="OrthoDB" id="679921at2"/>
<protein>
    <recommendedName>
        <fullName evidence="3">Cytochrome c domain-containing protein</fullName>
    </recommendedName>
</protein>